<protein>
    <submittedName>
        <fullName evidence="1">Uncharacterized protein</fullName>
    </submittedName>
</protein>
<accession>A0A1H0SQI2</accession>
<dbReference type="AlphaFoldDB" id="A0A1H0SQI2"/>
<dbReference type="EMBL" id="FNIX01000008">
    <property type="protein sequence ID" value="SDP43456.1"/>
    <property type="molecule type" value="Genomic_DNA"/>
</dbReference>
<evidence type="ECO:0000313" key="2">
    <source>
        <dbReference type="Proteomes" id="UP000199691"/>
    </source>
</evidence>
<dbReference type="Proteomes" id="UP000199691">
    <property type="component" value="Unassembled WGS sequence"/>
</dbReference>
<gene>
    <name evidence="1" type="ORF">SAMN05421507_108182</name>
</gene>
<keyword evidence="2" id="KW-1185">Reference proteome</keyword>
<evidence type="ECO:0000313" key="1">
    <source>
        <dbReference type="EMBL" id="SDP43456.1"/>
    </source>
</evidence>
<organism evidence="1 2">
    <name type="scientific">Lentzea jiangxiensis</name>
    <dbReference type="NCBI Taxonomy" id="641025"/>
    <lineage>
        <taxon>Bacteria</taxon>
        <taxon>Bacillati</taxon>
        <taxon>Actinomycetota</taxon>
        <taxon>Actinomycetes</taxon>
        <taxon>Pseudonocardiales</taxon>
        <taxon>Pseudonocardiaceae</taxon>
        <taxon>Lentzea</taxon>
    </lineage>
</organism>
<sequence>MEAGGNFTPMRLGSITEAIWSRLCPDKGAWANPKTRYNLLYRTKGGCWVGRQSDST</sequence>
<proteinExistence type="predicted"/>
<name>A0A1H0SQI2_9PSEU</name>
<reference evidence="2" key="1">
    <citation type="submission" date="2016-10" db="EMBL/GenBank/DDBJ databases">
        <authorList>
            <person name="Varghese N."/>
            <person name="Submissions S."/>
        </authorList>
    </citation>
    <scope>NUCLEOTIDE SEQUENCE [LARGE SCALE GENOMIC DNA]</scope>
    <source>
        <strain evidence="2">CGMCC 4.6609</strain>
    </source>
</reference>